<dbReference type="Proteomes" id="UP001202052">
    <property type="component" value="Unassembled WGS sequence"/>
</dbReference>
<dbReference type="PANTHER" id="PTHR34700">
    <property type="entry name" value="POTASSIUM BINDING PROTEIN KBP"/>
    <property type="match status" value="1"/>
</dbReference>
<dbReference type="SUPFAM" id="SSF48452">
    <property type="entry name" value="TPR-like"/>
    <property type="match status" value="1"/>
</dbReference>
<dbReference type="PROSITE" id="PS51782">
    <property type="entry name" value="LYSM"/>
    <property type="match status" value="2"/>
</dbReference>
<evidence type="ECO:0000256" key="3">
    <source>
        <dbReference type="SAM" id="Phobius"/>
    </source>
</evidence>
<evidence type="ECO:0000259" key="4">
    <source>
        <dbReference type="PROSITE" id="PS51782"/>
    </source>
</evidence>
<dbReference type="Gene3D" id="1.25.40.10">
    <property type="entry name" value="Tetratricopeptide repeat domain"/>
    <property type="match status" value="1"/>
</dbReference>
<evidence type="ECO:0000256" key="2">
    <source>
        <dbReference type="SAM" id="MobiDB-lite"/>
    </source>
</evidence>
<organism evidence="5 6">
    <name type="scientific">Streptomyces lavenduligriseus</name>
    <dbReference type="NCBI Taxonomy" id="67315"/>
    <lineage>
        <taxon>Bacteria</taxon>
        <taxon>Bacillati</taxon>
        <taxon>Actinomycetota</taxon>
        <taxon>Actinomycetes</taxon>
        <taxon>Kitasatosporales</taxon>
        <taxon>Streptomycetaceae</taxon>
        <taxon>Streptomyces</taxon>
    </lineage>
</organism>
<dbReference type="RefSeq" id="WP_249493555.1">
    <property type="nucleotide sequence ID" value="NZ_JAMCCK010000116.1"/>
</dbReference>
<dbReference type="InterPro" id="IPR036779">
    <property type="entry name" value="LysM_dom_sf"/>
</dbReference>
<keyword evidence="3" id="KW-0472">Membrane</keyword>
<evidence type="ECO:0000313" key="5">
    <source>
        <dbReference type="EMBL" id="MCL3999022.1"/>
    </source>
</evidence>
<feature type="transmembrane region" description="Helical" evidence="3">
    <location>
        <begin position="104"/>
        <end position="123"/>
    </location>
</feature>
<protein>
    <submittedName>
        <fullName evidence="5">LysM peptidoglycan-binding domain-containing protein</fullName>
    </submittedName>
</protein>
<sequence length="1284" mass="133754">MRNRSTAATVVRALFALVALIALLVGVPAVLLGIGVLPDHVPAFDEITAALTSPDSGQLFLGAVTLLGWYGWLSFVVSVVLETGAALRHVRAPRIRLLGGSQQLAGALVGGILVLLPAGTAMASPASATPATVATGSVTADAHSAAATATKAAPSSSAAWNGPVHHVQDGDTLWDIAEKRLGAGIEWHRIVDANEGVRQADGSLVTADTTVLQPGWTLRLPADALPVPSADQGGARPQTAGSTAAAAQTHTVRAGETLTGIAENELGDADAYPRIVEANKGVKQDDGRALADPDVIYPGWKLQIPAAAGTDNSDRSDSTPDETQPPREQPAHQDKGQERPGSEQTQPPAQDQSGPGADKGEKDEPAQSPGPGSDKDRQGGGQPTARPDTPTEQPALQSPAPDREREQHGTPTQAPEAHERAEAADNNGDQSVRTIAAGGSILAAAVLAVVAARRARQQRRRRPRRRIPMPSGATADFEKQLRVASDITGIALADRALRTLAANCLQAGRPLPEVEAMRITGRGIELYLAAVTPPVAPFTEHEDNPTVWACPARGAALLDGDEAADVTVPYPALVSLGETEDGDAVLVNLEAIGLLRLAGSPADVRAVMLALAVELASSRLAPDTQIVLAGAGSDLHHLYPGQIEHHADLAPATTDLKAHDAFQRQALSDGGHDHLRAARLSEDGGDTWIPRILIATAPPTGSAAAELEDLLASRPRTSVAVVTAAGGELDLPGAWTLPAQPGTTVELPGLGLAVKLQHLDADSYDRLVQLIATSSRTDDVPPPAWTGHTGPTDVNGPRPTTTAAGEASALAPETTAAGRVSTTVAVQGSDLATALPSFTASSHHLSSDDGPVDGHRAEDEDEGSALSAAVAGPADDEAYDEQADDTSVEPAGWTGEPELADDDSEAVSALGSEVWDGPEPDDGFDTVLEEVLAEQEDDSPLQPEDDEAGSGLSAAALGEDMDGDAPEEGPALSGQEDDAETALSPVARGDIPETVAAPAARIVPRPSAATSTVLAALATPPAEPAGPQVQVLGPVALTGTQGRVSSGRRNHLMEIAAWLVLHPGLGRQELDNAIWPGLRKTASTRNTAISRLRAWLGRDPHLPADDPRSAYLPDVTDGVYQLGPAVTSDWDQFKELYQQGMHHDGQDADVALAHALALVRGRPFADIDPSKYTWAEADIQEMISAIVDVAHELAERRRQVRDYRAAAQAVTKGMLVDSQSELLYRDLFTICHEMGDREGLERAAAQLARINAEEGVDSSPETVGLLRTLLKGEKIKPTLESAAS</sequence>
<dbReference type="Gene3D" id="3.10.350.10">
    <property type="entry name" value="LysM domain"/>
    <property type="match status" value="2"/>
</dbReference>
<keyword evidence="1" id="KW-0902">Two-component regulatory system</keyword>
<dbReference type="InterPro" id="IPR005158">
    <property type="entry name" value="BTAD"/>
</dbReference>
<dbReference type="SMART" id="SM01043">
    <property type="entry name" value="BTAD"/>
    <property type="match status" value="1"/>
</dbReference>
<accession>A0ABT0P7N4</accession>
<keyword evidence="6" id="KW-1185">Reference proteome</keyword>
<feature type="transmembrane region" description="Helical" evidence="3">
    <location>
        <begin position="57"/>
        <end position="83"/>
    </location>
</feature>
<reference evidence="5 6" key="1">
    <citation type="submission" date="2022-05" db="EMBL/GenBank/DDBJ databases">
        <title>Genome Resource of Streptomyces lavenduligriseus GA1-1, a Strain with Broad-Spectrum Antifungal Activity against Phytopathogenic Fungi.</title>
        <authorList>
            <person name="Qi D."/>
        </authorList>
    </citation>
    <scope>NUCLEOTIDE SEQUENCE [LARGE SCALE GENOMIC DNA]</scope>
    <source>
        <strain evidence="5 6">GA1-1</strain>
    </source>
</reference>
<dbReference type="InterPro" id="IPR036388">
    <property type="entry name" value="WH-like_DNA-bd_sf"/>
</dbReference>
<feature type="compositionally biased region" description="Polar residues" evidence="2">
    <location>
        <begin position="342"/>
        <end position="353"/>
    </location>
</feature>
<gene>
    <name evidence="5" type="ORF">M4438_36990</name>
</gene>
<feature type="region of interest" description="Disordered" evidence="2">
    <location>
        <begin position="956"/>
        <end position="980"/>
    </location>
</feature>
<feature type="compositionally biased region" description="Basic residues" evidence="2">
    <location>
        <begin position="454"/>
        <end position="467"/>
    </location>
</feature>
<dbReference type="PANTHER" id="PTHR34700:SF4">
    <property type="entry name" value="PHAGE-LIKE ELEMENT PBSX PROTEIN XKDP"/>
    <property type="match status" value="1"/>
</dbReference>
<feature type="domain" description="LysM" evidence="4">
    <location>
        <begin position="248"/>
        <end position="304"/>
    </location>
</feature>
<name>A0ABT0P7N4_9ACTN</name>
<evidence type="ECO:0000313" key="6">
    <source>
        <dbReference type="Proteomes" id="UP001202052"/>
    </source>
</evidence>
<dbReference type="Pfam" id="PF01476">
    <property type="entry name" value="LysM"/>
    <property type="match status" value="2"/>
</dbReference>
<feature type="region of interest" description="Disordered" evidence="2">
    <location>
        <begin position="307"/>
        <end position="428"/>
    </location>
</feature>
<dbReference type="Gene3D" id="1.10.10.10">
    <property type="entry name" value="Winged helix-like DNA-binding domain superfamily/Winged helix DNA-binding domain"/>
    <property type="match status" value="1"/>
</dbReference>
<dbReference type="InterPro" id="IPR011990">
    <property type="entry name" value="TPR-like_helical_dom_sf"/>
</dbReference>
<feature type="compositionally biased region" description="Acidic residues" evidence="2">
    <location>
        <begin position="874"/>
        <end position="887"/>
    </location>
</feature>
<feature type="compositionally biased region" description="Low complexity" evidence="2">
    <location>
        <begin position="239"/>
        <end position="249"/>
    </location>
</feature>
<dbReference type="EMBL" id="JAMCCK010000116">
    <property type="protein sequence ID" value="MCL3999022.1"/>
    <property type="molecule type" value="Genomic_DNA"/>
</dbReference>
<dbReference type="InterPro" id="IPR052196">
    <property type="entry name" value="Bact_Kbp"/>
</dbReference>
<evidence type="ECO:0000256" key="1">
    <source>
        <dbReference type="ARBA" id="ARBA00023012"/>
    </source>
</evidence>
<keyword evidence="3" id="KW-1133">Transmembrane helix</keyword>
<feature type="domain" description="LysM" evidence="4">
    <location>
        <begin position="163"/>
        <end position="220"/>
    </location>
</feature>
<feature type="region of interest" description="Disordered" evidence="2">
    <location>
        <begin position="454"/>
        <end position="473"/>
    </location>
</feature>
<keyword evidence="3" id="KW-0812">Transmembrane</keyword>
<comment type="caution">
    <text evidence="5">The sequence shown here is derived from an EMBL/GenBank/DDBJ whole genome shotgun (WGS) entry which is preliminary data.</text>
</comment>
<feature type="region of interest" description="Disordered" evidence="2">
    <location>
        <begin position="775"/>
        <end position="820"/>
    </location>
</feature>
<dbReference type="InterPro" id="IPR018392">
    <property type="entry name" value="LysM"/>
</dbReference>
<dbReference type="SMART" id="SM00257">
    <property type="entry name" value="LysM"/>
    <property type="match status" value="2"/>
</dbReference>
<feature type="compositionally biased region" description="Basic and acidic residues" evidence="2">
    <location>
        <begin position="329"/>
        <end position="341"/>
    </location>
</feature>
<proteinExistence type="predicted"/>
<feature type="region of interest" description="Disordered" evidence="2">
    <location>
        <begin position="224"/>
        <end position="249"/>
    </location>
</feature>
<feature type="region of interest" description="Disordered" evidence="2">
    <location>
        <begin position="840"/>
        <end position="907"/>
    </location>
</feature>
<dbReference type="CDD" id="cd00118">
    <property type="entry name" value="LysM"/>
    <property type="match status" value="2"/>
</dbReference>